<feature type="transmembrane region" description="Helical" evidence="2">
    <location>
        <begin position="30"/>
        <end position="48"/>
    </location>
</feature>
<proteinExistence type="predicted"/>
<dbReference type="Proteomes" id="UP000199440">
    <property type="component" value="Unassembled WGS sequence"/>
</dbReference>
<reference evidence="3 4" key="1">
    <citation type="submission" date="2016-10" db="EMBL/GenBank/DDBJ databases">
        <authorList>
            <person name="de Groot N.N."/>
        </authorList>
    </citation>
    <scope>NUCLEOTIDE SEQUENCE [LARGE SCALE GENOMIC DNA]</scope>
    <source>
        <strain evidence="3 4">DSM 19886</strain>
    </source>
</reference>
<evidence type="ECO:0000256" key="2">
    <source>
        <dbReference type="SAM" id="Phobius"/>
    </source>
</evidence>
<dbReference type="PANTHER" id="PTHR21240">
    <property type="entry name" value="2-AMINO-3-CARBOXYLMUCONATE-6-SEMIALDEHYDE DECARBOXYLASE"/>
    <property type="match status" value="1"/>
</dbReference>
<dbReference type="AlphaFoldDB" id="A0A1G9RDZ4"/>
<dbReference type="InterPro" id="IPR032465">
    <property type="entry name" value="ACMSD"/>
</dbReference>
<dbReference type="EMBL" id="FNGV01000006">
    <property type="protein sequence ID" value="SDM21077.1"/>
    <property type="molecule type" value="Genomic_DNA"/>
</dbReference>
<dbReference type="SUPFAM" id="SSF51556">
    <property type="entry name" value="Metallo-dependent hydrolases"/>
    <property type="match status" value="1"/>
</dbReference>
<keyword evidence="2" id="KW-1133">Transmembrane helix</keyword>
<keyword evidence="3" id="KW-0378">Hydrolase</keyword>
<dbReference type="RefSeq" id="WP_089890056.1">
    <property type="nucleotide sequence ID" value="NZ_FNGV01000006.1"/>
</dbReference>
<keyword evidence="4" id="KW-1185">Reference proteome</keyword>
<keyword evidence="2" id="KW-0472">Membrane</keyword>
<feature type="transmembrane region" description="Helical" evidence="2">
    <location>
        <begin position="89"/>
        <end position="108"/>
    </location>
</feature>
<dbReference type="GO" id="GO:0016787">
    <property type="term" value="F:hydrolase activity"/>
    <property type="evidence" value="ECO:0007669"/>
    <property type="project" value="UniProtKB-KW"/>
</dbReference>
<feature type="transmembrane region" description="Helical" evidence="2">
    <location>
        <begin position="128"/>
        <end position="148"/>
    </location>
</feature>
<accession>A0A1G9RDZ4</accession>
<evidence type="ECO:0000313" key="4">
    <source>
        <dbReference type="Proteomes" id="UP000199440"/>
    </source>
</evidence>
<dbReference type="InterPro" id="IPR032466">
    <property type="entry name" value="Metal_Hydrolase"/>
</dbReference>
<evidence type="ECO:0000256" key="1">
    <source>
        <dbReference type="ARBA" id="ARBA00023239"/>
    </source>
</evidence>
<name>A0A1G9RDZ4_9FLAO</name>
<evidence type="ECO:0000313" key="3">
    <source>
        <dbReference type="EMBL" id="SDM21077.1"/>
    </source>
</evidence>
<dbReference type="STRING" id="192904.SAMN04488514_10685"/>
<dbReference type="Gene3D" id="3.20.20.140">
    <property type="entry name" value="Metal-dependent hydrolases"/>
    <property type="match status" value="1"/>
</dbReference>
<protein>
    <submittedName>
        <fullName evidence="3">Amidohydrolase</fullName>
    </submittedName>
</protein>
<dbReference type="GO" id="GO:0016831">
    <property type="term" value="F:carboxy-lyase activity"/>
    <property type="evidence" value="ECO:0007669"/>
    <property type="project" value="InterPro"/>
</dbReference>
<keyword evidence="1" id="KW-0456">Lyase</keyword>
<keyword evidence="2" id="KW-0812">Transmembrane</keyword>
<gene>
    <name evidence="3" type="ORF">SAMN04488514_10685</name>
</gene>
<organism evidence="3 4">
    <name type="scientific">Kriegella aquimaris</name>
    <dbReference type="NCBI Taxonomy" id="192904"/>
    <lineage>
        <taxon>Bacteria</taxon>
        <taxon>Pseudomonadati</taxon>
        <taxon>Bacteroidota</taxon>
        <taxon>Flavobacteriia</taxon>
        <taxon>Flavobacteriales</taxon>
        <taxon>Flavobacteriaceae</taxon>
        <taxon>Kriegella</taxon>
    </lineage>
</organism>
<sequence>MSTPANQPIINCHTHIFKGNHVPPYLAKTFVPWPLHRIFTVPFILWVFKNFINRKRKKYEDPCIENQRKKVNRKIKIQRNLFLRTIIKFLKIGLTIHAIFIVCDWFGITEEFRIVDKVQTSFSDNKLLLPFKNLIFQITIVSLVVLFVKSGRNLLWFIAKKALKFLSLLPGKMTRDLINRYTLLGRFTIYENQKTTFSKLVQQYSPGSKFIVLPMDMEYMAGGPLKHGSKYKDQMAELAIIKSESKNKDAILPFVFAEPRRIKEEENHLDYSFDPNSGKVVLNECFIKEYIEDKKFSGFKIYPALGYYPFDEVLLPLWLYAADNQIPIMTHCIIGTIFYRGKKKKQWDEHPVFKEYVNLEHEKIGPLLLSQWKNMDFCTNFTNPVNYLVLLEEELLRIWVAKGSQATKDLFGFINEKTKLKRDLSNLKICLAHFGGDDQWQKYLEHDRYNYAQELIQNPDEGIDFIHTKSGAFSWKKLEDCWKYVDWYSIICSMLIRYPNVYADISYILHNQEIFPLLKETINTPKLGEKVLFGTDFFVVRNHSSEKGLVSDTLGRLTTEEFNKIARINPFQYLKNTINERNRNFSYKNQ</sequence>
<dbReference type="OrthoDB" id="1407586at2"/>